<keyword evidence="8" id="KW-0449">Lipoprotein</keyword>
<dbReference type="EMBL" id="CAJHUC010000357">
    <property type="protein sequence ID" value="CAD7695502.1"/>
    <property type="molecule type" value="Genomic_DNA"/>
</dbReference>
<dbReference type="AlphaFoldDB" id="A0A8S1ILI1"/>
<evidence type="ECO:0000256" key="6">
    <source>
        <dbReference type="ARBA" id="ARBA00023136"/>
    </source>
</evidence>
<dbReference type="Proteomes" id="UP000708148">
    <property type="component" value="Unassembled WGS sequence"/>
</dbReference>
<evidence type="ECO:0000256" key="2">
    <source>
        <dbReference type="ARBA" id="ARBA00008574"/>
    </source>
</evidence>
<keyword evidence="3 11" id="KW-0808">Transferase</keyword>
<proteinExistence type="inferred from homology"/>
<evidence type="ECO:0000313" key="14">
    <source>
        <dbReference type="EMBL" id="CAD7695502.1"/>
    </source>
</evidence>
<feature type="compositionally biased region" description="Low complexity" evidence="12">
    <location>
        <begin position="324"/>
        <end position="335"/>
    </location>
</feature>
<dbReference type="InterPro" id="IPR001594">
    <property type="entry name" value="Palmitoyltrfase_DHHC"/>
</dbReference>
<dbReference type="GO" id="GO:0019706">
    <property type="term" value="F:protein-cysteine S-palmitoyltransferase activity"/>
    <property type="evidence" value="ECO:0007669"/>
    <property type="project" value="UniProtKB-EC"/>
</dbReference>
<dbReference type="GO" id="GO:0005794">
    <property type="term" value="C:Golgi apparatus"/>
    <property type="evidence" value="ECO:0007669"/>
    <property type="project" value="TreeGrafter"/>
</dbReference>
<feature type="transmembrane region" description="Helical" evidence="11">
    <location>
        <begin position="183"/>
        <end position="206"/>
    </location>
</feature>
<evidence type="ECO:0000256" key="10">
    <source>
        <dbReference type="ARBA" id="ARBA00048048"/>
    </source>
</evidence>
<dbReference type="GO" id="GO:0005783">
    <property type="term" value="C:endoplasmic reticulum"/>
    <property type="evidence" value="ECO:0007669"/>
    <property type="project" value="TreeGrafter"/>
</dbReference>
<comment type="similarity">
    <text evidence="2 11">Belongs to the DHHC palmitoyltransferase family.</text>
</comment>
<evidence type="ECO:0000256" key="11">
    <source>
        <dbReference type="RuleBase" id="RU079119"/>
    </source>
</evidence>
<feature type="region of interest" description="Disordered" evidence="12">
    <location>
        <begin position="306"/>
        <end position="364"/>
    </location>
</feature>
<evidence type="ECO:0000256" key="5">
    <source>
        <dbReference type="ARBA" id="ARBA00022989"/>
    </source>
</evidence>
<keyword evidence="5 11" id="KW-1133">Transmembrane helix</keyword>
<feature type="region of interest" description="Disordered" evidence="12">
    <location>
        <begin position="401"/>
        <end position="442"/>
    </location>
</feature>
<name>A0A8S1ILI1_9CHLO</name>
<evidence type="ECO:0000256" key="3">
    <source>
        <dbReference type="ARBA" id="ARBA00022679"/>
    </source>
</evidence>
<evidence type="ECO:0000313" key="15">
    <source>
        <dbReference type="Proteomes" id="UP000708148"/>
    </source>
</evidence>
<organism evidence="14 15">
    <name type="scientific">Ostreobium quekettii</name>
    <dbReference type="NCBI Taxonomy" id="121088"/>
    <lineage>
        <taxon>Eukaryota</taxon>
        <taxon>Viridiplantae</taxon>
        <taxon>Chlorophyta</taxon>
        <taxon>core chlorophytes</taxon>
        <taxon>Ulvophyceae</taxon>
        <taxon>TCBD clade</taxon>
        <taxon>Bryopsidales</taxon>
        <taxon>Ostreobineae</taxon>
        <taxon>Ostreobiaceae</taxon>
        <taxon>Ostreobium</taxon>
    </lineage>
</organism>
<evidence type="ECO:0000256" key="1">
    <source>
        <dbReference type="ARBA" id="ARBA00004127"/>
    </source>
</evidence>
<dbReference type="PANTHER" id="PTHR22883">
    <property type="entry name" value="ZINC FINGER DHHC DOMAIN CONTAINING PROTEIN"/>
    <property type="match status" value="1"/>
</dbReference>
<feature type="transmembrane region" description="Helical" evidence="11">
    <location>
        <begin position="53"/>
        <end position="75"/>
    </location>
</feature>
<evidence type="ECO:0000256" key="8">
    <source>
        <dbReference type="ARBA" id="ARBA00023288"/>
    </source>
</evidence>
<comment type="domain">
    <text evidence="11">The DHHC domain is required for palmitoyltransferase activity.</text>
</comment>
<comment type="subcellular location">
    <subcellularLocation>
        <location evidence="1">Endomembrane system</location>
        <topology evidence="1">Multi-pass membrane protein</topology>
    </subcellularLocation>
</comment>
<dbReference type="EC" id="2.3.1.225" evidence="11"/>
<gene>
    <name evidence="14" type="ORF">OSTQU699_LOCUS863</name>
</gene>
<comment type="caution">
    <text evidence="14">The sequence shown here is derived from an EMBL/GenBank/DDBJ whole genome shotgun (WGS) entry which is preliminary data.</text>
</comment>
<feature type="transmembrane region" description="Helical" evidence="11">
    <location>
        <begin position="81"/>
        <end position="99"/>
    </location>
</feature>
<evidence type="ECO:0000256" key="7">
    <source>
        <dbReference type="ARBA" id="ARBA00023139"/>
    </source>
</evidence>
<feature type="domain" description="Palmitoyltransferase DHHC" evidence="13">
    <location>
        <begin position="139"/>
        <end position="273"/>
    </location>
</feature>
<keyword evidence="7" id="KW-0564">Palmitate</keyword>
<comment type="catalytic activity">
    <reaction evidence="10 11">
        <text>L-cysteinyl-[protein] + hexadecanoyl-CoA = S-hexadecanoyl-L-cysteinyl-[protein] + CoA</text>
        <dbReference type="Rhea" id="RHEA:36683"/>
        <dbReference type="Rhea" id="RHEA-COMP:10131"/>
        <dbReference type="Rhea" id="RHEA-COMP:11032"/>
        <dbReference type="ChEBI" id="CHEBI:29950"/>
        <dbReference type="ChEBI" id="CHEBI:57287"/>
        <dbReference type="ChEBI" id="CHEBI:57379"/>
        <dbReference type="ChEBI" id="CHEBI:74151"/>
        <dbReference type="EC" id="2.3.1.225"/>
    </reaction>
</comment>
<sequence>MDGIHRERAPVGRPRARKAMHEAPRGRVYEEWQGNERFFCGGRCIGGPNYKSLLGTTCLILLPLAVYVLFVGEVLWEEVSVALPAAGVGLGFMALFFLFKTGCMDPGILPRQDPDEEYRAGRKPKSKEMIVNGHKVLVRYNETCHFYQPPRAHHCSVNDNCIEKFDHHCPWVGTTIGLRNYRFFLLFIFTGSLLCLYVCGTTVLAVKLEFDNLKDDAREKGEGKPAVWEAFQEAPAAVALAAYTVLFFLFVGGLSFFHIYLVSTNQTTYENFRYGYERSRNPYDQGCVANWASVWCVKTPASKINFRSPMVPKRPPPPNPALQRSRSSASSGMASPVHSVAASTRSHRPQTSRSRQSARAPREMTMNIDVEMGPLEIRHVDEGGGKLQALGQHSVSDMKRHRAAGASLPPSRAMSPSEAAHVKAQMKRGRRPSGASPMGREI</sequence>
<accession>A0A8S1ILI1</accession>
<dbReference type="OrthoDB" id="4096362at2759"/>
<keyword evidence="9 11" id="KW-0012">Acyltransferase</keyword>
<dbReference type="Pfam" id="PF01529">
    <property type="entry name" value="DHHC"/>
    <property type="match status" value="1"/>
</dbReference>
<dbReference type="InterPro" id="IPR039859">
    <property type="entry name" value="PFA4/ZDH16/20/ERF2-like"/>
</dbReference>
<reference evidence="14" key="1">
    <citation type="submission" date="2020-12" db="EMBL/GenBank/DDBJ databases">
        <authorList>
            <person name="Iha C."/>
        </authorList>
    </citation>
    <scope>NUCLEOTIDE SEQUENCE</scope>
</reference>
<dbReference type="PANTHER" id="PTHR22883:SF43">
    <property type="entry name" value="PALMITOYLTRANSFERASE APP"/>
    <property type="match status" value="1"/>
</dbReference>
<evidence type="ECO:0000256" key="9">
    <source>
        <dbReference type="ARBA" id="ARBA00023315"/>
    </source>
</evidence>
<dbReference type="GO" id="GO:0006612">
    <property type="term" value="P:protein targeting to membrane"/>
    <property type="evidence" value="ECO:0007669"/>
    <property type="project" value="TreeGrafter"/>
</dbReference>
<keyword evidence="6 11" id="KW-0472">Membrane</keyword>
<feature type="transmembrane region" description="Helical" evidence="11">
    <location>
        <begin position="240"/>
        <end position="263"/>
    </location>
</feature>
<dbReference type="PROSITE" id="PS50216">
    <property type="entry name" value="DHHC"/>
    <property type="match status" value="1"/>
</dbReference>
<evidence type="ECO:0000256" key="12">
    <source>
        <dbReference type="SAM" id="MobiDB-lite"/>
    </source>
</evidence>
<evidence type="ECO:0000259" key="13">
    <source>
        <dbReference type="Pfam" id="PF01529"/>
    </source>
</evidence>
<keyword evidence="4 11" id="KW-0812">Transmembrane</keyword>
<keyword evidence="15" id="KW-1185">Reference proteome</keyword>
<protein>
    <recommendedName>
        <fullName evidence="11">S-acyltransferase</fullName>
        <ecNumber evidence="11">2.3.1.225</ecNumber>
    </recommendedName>
    <alternativeName>
        <fullName evidence="11">Palmitoyltransferase</fullName>
    </alternativeName>
</protein>
<evidence type="ECO:0000256" key="4">
    <source>
        <dbReference type="ARBA" id="ARBA00022692"/>
    </source>
</evidence>